<comment type="caution">
    <text evidence="2">The sequence shown here is derived from an EMBL/GenBank/DDBJ whole genome shotgun (WGS) entry which is preliminary data.</text>
</comment>
<name>A0A2B7W717_POLH7</name>
<feature type="region of interest" description="Disordered" evidence="1">
    <location>
        <begin position="125"/>
        <end position="166"/>
    </location>
</feature>
<evidence type="ECO:0000256" key="1">
    <source>
        <dbReference type="SAM" id="MobiDB-lite"/>
    </source>
</evidence>
<sequence length="166" mass="18675">MATSESDSQTEYVDRKRLQDFEHWSSGARFQKTVHQGIYVCDDPHRERWMGYLCQGLYEPGGVYSVWKANAHWKIKPDGGHGEIIVVSGQPRIGSGPMLQLGSINKITDKDIISPPMCCVVVEKTKRTRQHKPTDGDQNESASEGQTNRPENHKVNQPVKAKQTEG</sequence>
<evidence type="ECO:0000313" key="3">
    <source>
        <dbReference type="Proteomes" id="UP000224634"/>
    </source>
</evidence>
<feature type="compositionally biased region" description="Polar residues" evidence="1">
    <location>
        <begin position="139"/>
        <end position="149"/>
    </location>
</feature>
<dbReference type="EMBL" id="PDNA01000458">
    <property type="protein sequence ID" value="PGG95313.1"/>
    <property type="molecule type" value="Genomic_DNA"/>
</dbReference>
<proteinExistence type="predicted"/>
<dbReference type="OrthoDB" id="4188944at2759"/>
<gene>
    <name evidence="2" type="ORF">AJ80_09982</name>
</gene>
<evidence type="ECO:0000313" key="2">
    <source>
        <dbReference type="EMBL" id="PGG95313.1"/>
    </source>
</evidence>
<keyword evidence="3" id="KW-1185">Reference proteome</keyword>
<accession>A0A2B7W717</accession>
<organism evidence="2 3">
    <name type="scientific">Polytolypa hystricis (strain UAMH7299)</name>
    <dbReference type="NCBI Taxonomy" id="1447883"/>
    <lineage>
        <taxon>Eukaryota</taxon>
        <taxon>Fungi</taxon>
        <taxon>Dikarya</taxon>
        <taxon>Ascomycota</taxon>
        <taxon>Pezizomycotina</taxon>
        <taxon>Eurotiomycetes</taxon>
        <taxon>Eurotiomycetidae</taxon>
        <taxon>Onygenales</taxon>
        <taxon>Onygenales incertae sedis</taxon>
        <taxon>Polytolypa</taxon>
    </lineage>
</organism>
<dbReference type="AlphaFoldDB" id="A0A2B7W717"/>
<dbReference type="Proteomes" id="UP000224634">
    <property type="component" value="Unassembled WGS sequence"/>
</dbReference>
<reference evidence="2 3" key="1">
    <citation type="submission" date="2017-10" db="EMBL/GenBank/DDBJ databases">
        <title>Comparative genomics in systemic dimorphic fungi from Ajellomycetaceae.</title>
        <authorList>
            <person name="Munoz J.F."/>
            <person name="Mcewen J.G."/>
            <person name="Clay O.K."/>
            <person name="Cuomo C.A."/>
        </authorList>
    </citation>
    <scope>NUCLEOTIDE SEQUENCE [LARGE SCALE GENOMIC DNA]</scope>
    <source>
        <strain evidence="2 3">UAMH7299</strain>
    </source>
</reference>
<protein>
    <submittedName>
        <fullName evidence="2">Uncharacterized protein</fullName>
    </submittedName>
</protein>